<keyword evidence="2" id="KW-1185">Reference proteome</keyword>
<dbReference type="HOGENOM" id="CLU_2992843_0_0_10"/>
<dbReference type="GeneID" id="78531786"/>
<accession>I4ZAP5</accession>
<gene>
    <name evidence="1" type="ORF">PrebiDRAFT_1592</name>
</gene>
<evidence type="ECO:0000313" key="1">
    <source>
        <dbReference type="EMBL" id="EIM33287.1"/>
    </source>
</evidence>
<organism evidence="1 2">
    <name type="scientific">Prevotella bivia DSM 20514</name>
    <dbReference type="NCBI Taxonomy" id="868129"/>
    <lineage>
        <taxon>Bacteria</taxon>
        <taxon>Pseudomonadati</taxon>
        <taxon>Bacteroidota</taxon>
        <taxon>Bacteroidia</taxon>
        <taxon>Bacteroidales</taxon>
        <taxon>Prevotellaceae</taxon>
        <taxon>Prevotella</taxon>
    </lineage>
</organism>
<dbReference type="Proteomes" id="UP000002786">
    <property type="component" value="Unassembled WGS sequence"/>
</dbReference>
<sequence>MTEIQNTNNIPELHSPFEQLREVDADDKEWWNSRKLAKVMGYGKYWNFERVIAKAQA</sequence>
<evidence type="ECO:0000313" key="2">
    <source>
        <dbReference type="Proteomes" id="UP000002786"/>
    </source>
</evidence>
<dbReference type="RefSeq" id="WP_004339847.1">
    <property type="nucleotide sequence ID" value="NZ_JH660660.1"/>
</dbReference>
<reference evidence="1 2" key="1">
    <citation type="submission" date="2012-02" db="EMBL/GenBank/DDBJ databases">
        <title>Improved High-Quality Draft genome of Prevotella bivia DSM 20514.</title>
        <authorList>
            <consortium name="US DOE Joint Genome Institute (JGI-PGF)"/>
            <person name="Lucas S."/>
            <person name="Copeland A."/>
            <person name="Lapidus A."/>
            <person name="Bruce D."/>
            <person name="Goodwin L."/>
            <person name="Pitluck S."/>
            <person name="Peters L."/>
            <person name="Mikhailova N."/>
            <person name="Munk A.C.C."/>
            <person name="Kyrpides N."/>
            <person name="Mavromatis K."/>
            <person name="Detter J.C."/>
            <person name="Han C."/>
            <person name="Land M."/>
            <person name="Hauser L."/>
            <person name="Markowitz V."/>
            <person name="Cheng J.-F."/>
            <person name="Hugenholtz P."/>
            <person name="Woyke T."/>
            <person name="Wu D."/>
            <person name="Gronow S."/>
            <person name="Wellnitz S."/>
            <person name="Brambilla E."/>
            <person name="Klenk H.-P."/>
            <person name="Eisen J.A."/>
        </authorList>
    </citation>
    <scope>NUCLEOTIDE SEQUENCE [LARGE SCALE GENOMIC DNA]</scope>
    <source>
        <strain evidence="1 2">DSM 20514</strain>
    </source>
</reference>
<protein>
    <submittedName>
        <fullName evidence="1">Uncharacterized protein</fullName>
    </submittedName>
</protein>
<dbReference type="AlphaFoldDB" id="I4ZAP5"/>
<proteinExistence type="predicted"/>
<dbReference type="EMBL" id="JH660660">
    <property type="protein sequence ID" value="EIM33287.1"/>
    <property type="molecule type" value="Genomic_DNA"/>
</dbReference>
<name>I4ZAP5_9BACT</name>